<keyword evidence="2" id="KW-0863">Zinc-finger</keyword>
<feature type="region of interest" description="Disordered" evidence="3">
    <location>
        <begin position="86"/>
        <end position="113"/>
    </location>
</feature>
<keyword evidence="1" id="KW-0507">mRNA processing</keyword>
<dbReference type="Proteomes" id="UP000008063">
    <property type="component" value="Unassembled WGS sequence"/>
</dbReference>
<dbReference type="InterPro" id="IPR001878">
    <property type="entry name" value="Znf_CCHC"/>
</dbReference>
<proteinExistence type="predicted"/>
<dbReference type="PROSITE" id="PS50158">
    <property type="entry name" value="ZF_CCHC"/>
    <property type="match status" value="1"/>
</dbReference>
<name>F8QJ94_SERL3</name>
<evidence type="ECO:0000259" key="4">
    <source>
        <dbReference type="PROSITE" id="PS50158"/>
    </source>
</evidence>
<evidence type="ECO:0000313" key="6">
    <source>
        <dbReference type="Proteomes" id="UP000008063"/>
    </source>
</evidence>
<dbReference type="HOGENOM" id="CLU_023196_0_1_1"/>
<feature type="compositionally biased region" description="Basic and acidic residues" evidence="3">
    <location>
        <begin position="278"/>
        <end position="303"/>
    </location>
</feature>
<feature type="compositionally biased region" description="Low complexity" evidence="3">
    <location>
        <begin position="86"/>
        <end position="106"/>
    </location>
</feature>
<reference evidence="6" key="1">
    <citation type="journal article" date="2011" name="Science">
        <title>The plant cell wall-decomposing machinery underlies the functional diversity of forest fungi.</title>
        <authorList>
            <person name="Eastwood D.C."/>
            <person name="Floudas D."/>
            <person name="Binder M."/>
            <person name="Majcherczyk A."/>
            <person name="Schneider P."/>
            <person name="Aerts A."/>
            <person name="Asiegbu F.O."/>
            <person name="Baker S.E."/>
            <person name="Barry K."/>
            <person name="Bendiksby M."/>
            <person name="Blumentritt M."/>
            <person name="Coutinho P.M."/>
            <person name="Cullen D."/>
            <person name="de Vries R.P."/>
            <person name="Gathman A."/>
            <person name="Goodell B."/>
            <person name="Henrissat B."/>
            <person name="Ihrmark K."/>
            <person name="Kauserud H."/>
            <person name="Kohler A."/>
            <person name="LaButti K."/>
            <person name="Lapidus A."/>
            <person name="Lavin J.L."/>
            <person name="Lee Y.-H."/>
            <person name="Lindquist E."/>
            <person name="Lilly W."/>
            <person name="Lucas S."/>
            <person name="Morin E."/>
            <person name="Murat C."/>
            <person name="Oguiza J.A."/>
            <person name="Park J."/>
            <person name="Pisabarro A.G."/>
            <person name="Riley R."/>
            <person name="Rosling A."/>
            <person name="Salamov A."/>
            <person name="Schmidt O."/>
            <person name="Schmutz J."/>
            <person name="Skrede I."/>
            <person name="Stenlid J."/>
            <person name="Wiebenga A."/>
            <person name="Xie X."/>
            <person name="Kuees U."/>
            <person name="Hibbett D.S."/>
            <person name="Hoffmeister D."/>
            <person name="Hoegberg N."/>
            <person name="Martin F."/>
            <person name="Grigoriev I.V."/>
            <person name="Watkinson S.C."/>
        </authorList>
    </citation>
    <scope>NUCLEOTIDE SEQUENCE [LARGE SCALE GENOMIC DNA]</scope>
    <source>
        <strain evidence="6">strain S7.3</strain>
    </source>
</reference>
<keyword evidence="2" id="KW-0862">Zinc</keyword>
<feature type="domain" description="CCHC-type" evidence="4">
    <location>
        <begin position="328"/>
        <end position="343"/>
    </location>
</feature>
<feature type="region of interest" description="Disordered" evidence="3">
    <location>
        <begin position="425"/>
        <end position="447"/>
    </location>
</feature>
<keyword evidence="6" id="KW-1185">Reference proteome</keyword>
<feature type="compositionally biased region" description="Polar residues" evidence="3">
    <location>
        <begin position="426"/>
        <end position="447"/>
    </location>
</feature>
<dbReference type="GO" id="GO:0008270">
    <property type="term" value="F:zinc ion binding"/>
    <property type="evidence" value="ECO:0007669"/>
    <property type="project" value="UniProtKB-KW"/>
</dbReference>
<dbReference type="OrthoDB" id="2645941at2759"/>
<dbReference type="AlphaFoldDB" id="F8QJ94"/>
<dbReference type="GO" id="GO:0003676">
    <property type="term" value="F:nucleic acid binding"/>
    <property type="evidence" value="ECO:0007669"/>
    <property type="project" value="InterPro"/>
</dbReference>
<evidence type="ECO:0000256" key="1">
    <source>
        <dbReference type="ARBA" id="ARBA00022664"/>
    </source>
</evidence>
<dbReference type="SUPFAM" id="SSF57756">
    <property type="entry name" value="Retrovirus zinc finger-like domains"/>
    <property type="match status" value="1"/>
</dbReference>
<organism evidence="6">
    <name type="scientific">Serpula lacrymans var. lacrymans (strain S7.3)</name>
    <name type="common">Dry rot fungus</name>
    <dbReference type="NCBI Taxonomy" id="936435"/>
    <lineage>
        <taxon>Eukaryota</taxon>
        <taxon>Fungi</taxon>
        <taxon>Dikarya</taxon>
        <taxon>Basidiomycota</taxon>
        <taxon>Agaricomycotina</taxon>
        <taxon>Agaricomycetes</taxon>
        <taxon>Agaricomycetidae</taxon>
        <taxon>Boletales</taxon>
        <taxon>Coniophorineae</taxon>
        <taxon>Serpulaceae</taxon>
        <taxon>Serpula</taxon>
    </lineage>
</organism>
<dbReference type="Pfam" id="PF00098">
    <property type="entry name" value="zf-CCHC"/>
    <property type="match status" value="1"/>
</dbReference>
<dbReference type="GO" id="GO:0006397">
    <property type="term" value="P:mRNA processing"/>
    <property type="evidence" value="ECO:0007669"/>
    <property type="project" value="UniProtKB-KW"/>
</dbReference>
<dbReference type="PANTHER" id="PTHR15503">
    <property type="entry name" value="LDOC1 RELATED"/>
    <property type="match status" value="1"/>
</dbReference>
<evidence type="ECO:0000256" key="2">
    <source>
        <dbReference type="PROSITE-ProRule" id="PRU00047"/>
    </source>
</evidence>
<evidence type="ECO:0000313" key="5">
    <source>
        <dbReference type="EMBL" id="EGN91624.1"/>
    </source>
</evidence>
<feature type="region of interest" description="Disordered" evidence="3">
    <location>
        <begin position="1"/>
        <end position="46"/>
    </location>
</feature>
<dbReference type="SMART" id="SM00343">
    <property type="entry name" value="ZnF_C2HC"/>
    <property type="match status" value="1"/>
</dbReference>
<dbReference type="InParanoid" id="F8QJ94"/>
<gene>
    <name evidence="5" type="ORF">SERLA73DRAFT_157486</name>
</gene>
<protein>
    <recommendedName>
        <fullName evidence="4">CCHC-type domain-containing protein</fullName>
    </recommendedName>
</protein>
<dbReference type="PANTHER" id="PTHR15503:SF22">
    <property type="entry name" value="TRANSPOSON TY3-I GAG POLYPROTEIN"/>
    <property type="match status" value="1"/>
</dbReference>
<dbReference type="InterPro" id="IPR032567">
    <property type="entry name" value="RTL1-rel"/>
</dbReference>
<dbReference type="InterPro" id="IPR036875">
    <property type="entry name" value="Znf_CCHC_sf"/>
</dbReference>
<dbReference type="EMBL" id="GL945561">
    <property type="protein sequence ID" value="EGN91624.1"/>
    <property type="molecule type" value="Genomic_DNA"/>
</dbReference>
<evidence type="ECO:0000256" key="3">
    <source>
        <dbReference type="SAM" id="MobiDB-lite"/>
    </source>
</evidence>
<accession>F8QJ94</accession>
<keyword evidence="2" id="KW-0479">Metal-binding</keyword>
<sequence>MTTTAFGEWRGPRKELDTPEMGMGELSGALPPVEPQAPTSKEAGLEQYIQARIEQEQRRLHNLYETQLKEAKEEVEELLAKLRLATSNSSTSAPAASAPTQPNTQPRRIDRTRTALQKPENFDGDRKKKIAYVLSFMTGGAAAAFRTEWMETKIEKRMRGENLKSTYENFEWFAHKMETRFKNVHEQLAARNDIMILRQGKNTAEKHFEHFEELRREANYLQAANEDFLISLLCRNMNEPLVNQVIYGGREPANYEEWKKELIRIDYLWRHREAEKESFRSTEKKKQDGGGKTEPKVEKKKDGSGYLYTQAGDPMKVDKAEYRQKGLCYRCGEKGHRSFECKKEAHAKPQFNVREFLQKMSVEERAKILQDHENDIALAKDAANLRLKEKEIKKDVNLNWERVRKIPDITAHSEEKSAVKEFVKEVTQSGSIGNNRTTESSDSIGKH</sequence>
<feature type="region of interest" description="Disordered" evidence="3">
    <location>
        <begin position="278"/>
        <end position="305"/>
    </location>
</feature>